<organism evidence="1 2">
    <name type="scientific">Ovis ammon polii x Ovis aries</name>
    <dbReference type="NCBI Taxonomy" id="2918886"/>
    <lineage>
        <taxon>Eukaryota</taxon>
        <taxon>Metazoa</taxon>
        <taxon>Chordata</taxon>
        <taxon>Craniata</taxon>
        <taxon>Vertebrata</taxon>
        <taxon>Euteleostomi</taxon>
        <taxon>Mammalia</taxon>
        <taxon>Eutheria</taxon>
        <taxon>Laurasiatheria</taxon>
        <taxon>Artiodactyla</taxon>
        <taxon>Ruminantia</taxon>
        <taxon>Pecora</taxon>
        <taxon>Bovidae</taxon>
        <taxon>Caprinae</taxon>
        <taxon>Ovis</taxon>
    </lineage>
</organism>
<dbReference type="Proteomes" id="UP001057279">
    <property type="component" value="Linkage Group LG04"/>
</dbReference>
<name>A0ACB9V7C3_9CETA</name>
<gene>
    <name evidence="1" type="ORF">MJG53_006031</name>
</gene>
<keyword evidence="2" id="KW-1185">Reference proteome</keyword>
<comment type="caution">
    <text evidence="1">The sequence shown here is derived from an EMBL/GenBank/DDBJ whole genome shotgun (WGS) entry which is preliminary data.</text>
</comment>
<proteinExistence type="predicted"/>
<evidence type="ECO:0000313" key="2">
    <source>
        <dbReference type="Proteomes" id="UP001057279"/>
    </source>
</evidence>
<accession>A0ACB9V7C3</accession>
<sequence length="563" mass="62322">MDDPSSPSGISVKTVPGLRVREEQGKSLSSMDLSRIPLPHWRLLEINGEIREKSPNFRNGFPDSGPDSNSKEAAKRAVSSFPISEETTTVLKACGLTFLFPVQAKTFHHVYRGKDLIAQARTGTGKTFSFAIPLVEKLLGELQDQKRGCAPEVLVLASTKDNRDFSDITNKLAVACFYGETPYGGQIECTQNGIDILVGTPGRIKDHLQNGKLDLNRLEHVVLDKDDQIFRRQSPTLLFSATCPYWVYNVAKKYMKSTYEQVDLIGKKMQKPAITVEYLAINGFQGLTIIFCEMKKEAQELSQNVVVTQDAQSFSSKQREITLKGFRNGDFGVLVTTNVAAHGLDIPEVDLVVQSSPPKDVESYIHCSGRTRELGGPGVASAFTSTKNTSVPFATEIIKASSKDAIRLLDSVPPTLIGHFKRSAEKLILAAALAHFSSATWVDQHSLINSEAGFLTVILWCSIEMPNISYVWKQLKQQLGDIDSKGVCFDIPTASRWQLSVATEQPELAGPWEGYHNFQGQQEGSVRGQRERSRSFREQRSGGGNKSNRFHNKGQKHLDSNLK</sequence>
<reference evidence="1" key="1">
    <citation type="submission" date="2022-03" db="EMBL/GenBank/DDBJ databases">
        <title>Genomic analyses of argali, domestic sheep and their hybrids provide insights into chromosomal evolution, heterosis and genetic basis of agronomic traits.</title>
        <authorList>
            <person name="Li M."/>
        </authorList>
    </citation>
    <scope>NUCLEOTIDE SEQUENCE</scope>
    <source>
        <strain evidence="1">F1 hybrid</strain>
    </source>
</reference>
<dbReference type="EMBL" id="CM043029">
    <property type="protein sequence ID" value="KAI4585797.1"/>
    <property type="molecule type" value="Genomic_DNA"/>
</dbReference>
<protein>
    <submittedName>
        <fullName evidence="1">Uncharacterized protein</fullName>
    </submittedName>
</protein>
<evidence type="ECO:0000313" key="1">
    <source>
        <dbReference type="EMBL" id="KAI4585797.1"/>
    </source>
</evidence>